<dbReference type="GO" id="GO:0008021">
    <property type="term" value="C:synaptic vesicle"/>
    <property type="evidence" value="ECO:0007669"/>
    <property type="project" value="UniProtKB-SubCell"/>
</dbReference>
<feature type="transmembrane region" description="Helical" evidence="18">
    <location>
        <begin position="88"/>
        <end position="109"/>
    </location>
</feature>
<dbReference type="GO" id="GO:0005776">
    <property type="term" value="C:autophagosome"/>
    <property type="evidence" value="ECO:0007669"/>
    <property type="project" value="UniProtKB-SubCell"/>
</dbReference>
<evidence type="ECO:0000256" key="6">
    <source>
        <dbReference type="ARBA" id="ARBA00004601"/>
    </source>
</evidence>
<evidence type="ECO:0000256" key="13">
    <source>
        <dbReference type="ARBA" id="ARBA00023034"/>
    </source>
</evidence>
<evidence type="ECO:0000256" key="17">
    <source>
        <dbReference type="ARBA" id="ARBA00024088"/>
    </source>
</evidence>
<protein>
    <recommendedName>
        <fullName evidence="17">Transmembrane protein 230</fullName>
    </recommendedName>
</protein>
<evidence type="ECO:0000256" key="5">
    <source>
        <dbReference type="ARBA" id="ARBA00004419"/>
    </source>
</evidence>
<evidence type="ECO:0000256" key="14">
    <source>
        <dbReference type="ARBA" id="ARBA00023136"/>
    </source>
</evidence>
<evidence type="ECO:0000256" key="18">
    <source>
        <dbReference type="SAM" id="Phobius"/>
    </source>
</evidence>
<evidence type="ECO:0000256" key="4">
    <source>
        <dbReference type="ARBA" id="ARBA00004412"/>
    </source>
</evidence>
<proteinExistence type="inferred from homology"/>
<dbReference type="AlphaFoldDB" id="A0AAJ6QSV3"/>
<dbReference type="GO" id="GO:0005794">
    <property type="term" value="C:Golgi apparatus"/>
    <property type="evidence" value="ECO:0007669"/>
    <property type="project" value="UniProtKB-SubCell"/>
</dbReference>
<reference evidence="20" key="1">
    <citation type="submission" date="2025-08" db="UniProtKB">
        <authorList>
            <consortium name="RefSeq"/>
        </authorList>
    </citation>
    <scope>IDENTIFICATION</scope>
</reference>
<evidence type="ECO:0000256" key="10">
    <source>
        <dbReference type="ARBA" id="ARBA00022753"/>
    </source>
</evidence>
<keyword evidence="11 18" id="KW-1133">Transmembrane helix</keyword>
<gene>
    <name evidence="20" type="primary">LOC100899076</name>
</gene>
<evidence type="ECO:0000256" key="1">
    <source>
        <dbReference type="ARBA" id="ARBA00004141"/>
    </source>
</evidence>
<organism evidence="19 20">
    <name type="scientific">Galendromus occidentalis</name>
    <name type="common">western predatory mite</name>
    <dbReference type="NCBI Taxonomy" id="34638"/>
    <lineage>
        <taxon>Eukaryota</taxon>
        <taxon>Metazoa</taxon>
        <taxon>Ecdysozoa</taxon>
        <taxon>Arthropoda</taxon>
        <taxon>Chelicerata</taxon>
        <taxon>Arachnida</taxon>
        <taxon>Acari</taxon>
        <taxon>Parasitiformes</taxon>
        <taxon>Mesostigmata</taxon>
        <taxon>Gamasina</taxon>
        <taxon>Phytoseioidea</taxon>
        <taxon>Phytoseiidae</taxon>
        <taxon>Typhlodrominae</taxon>
        <taxon>Galendromus</taxon>
    </lineage>
</organism>
<dbReference type="GO" id="GO:0016020">
    <property type="term" value="C:membrane"/>
    <property type="evidence" value="ECO:0007669"/>
    <property type="project" value="UniProtKB-SubCell"/>
</dbReference>
<evidence type="ECO:0000256" key="16">
    <source>
        <dbReference type="ARBA" id="ARBA00024003"/>
    </source>
</evidence>
<comment type="similarity">
    <text evidence="8">Belongs to the TMEM134/TMEM230 family.</text>
</comment>
<evidence type="ECO:0000313" key="19">
    <source>
        <dbReference type="Proteomes" id="UP000694867"/>
    </source>
</evidence>
<comment type="function">
    <text evidence="16">Involved in trafficking and recycling of synaptic vesicles.</text>
</comment>
<evidence type="ECO:0000256" key="8">
    <source>
        <dbReference type="ARBA" id="ARBA00007743"/>
    </source>
</evidence>
<keyword evidence="14 18" id="KW-0472">Membrane</keyword>
<evidence type="ECO:0000256" key="12">
    <source>
        <dbReference type="ARBA" id="ARBA00023018"/>
    </source>
</evidence>
<dbReference type="Pfam" id="PF05915">
    <property type="entry name" value="TMEM_230_134"/>
    <property type="match status" value="1"/>
</dbReference>
<dbReference type="GO" id="GO:0005769">
    <property type="term" value="C:early endosome"/>
    <property type="evidence" value="ECO:0007669"/>
    <property type="project" value="UniProtKB-SubCell"/>
</dbReference>
<evidence type="ECO:0000256" key="11">
    <source>
        <dbReference type="ARBA" id="ARBA00022989"/>
    </source>
</evidence>
<name>A0AAJ6QSV3_9ACAR</name>
<keyword evidence="9 18" id="KW-0812">Transmembrane</keyword>
<evidence type="ECO:0000256" key="3">
    <source>
        <dbReference type="ARBA" id="ARBA00004234"/>
    </source>
</evidence>
<evidence type="ECO:0000256" key="2">
    <source>
        <dbReference type="ARBA" id="ARBA00004172"/>
    </source>
</evidence>
<dbReference type="KEGG" id="goe:100899076"/>
<keyword evidence="19" id="KW-1185">Reference proteome</keyword>
<dbReference type="GeneID" id="100899076"/>
<keyword evidence="13" id="KW-0333">Golgi apparatus</keyword>
<feature type="transmembrane region" description="Helical" evidence="18">
    <location>
        <begin position="53"/>
        <end position="76"/>
    </location>
</feature>
<evidence type="ECO:0000313" key="20">
    <source>
        <dbReference type="RefSeq" id="XP_003742753.1"/>
    </source>
</evidence>
<dbReference type="Proteomes" id="UP000694867">
    <property type="component" value="Unplaced"/>
</dbReference>
<dbReference type="GO" id="GO:0005770">
    <property type="term" value="C:late endosome"/>
    <property type="evidence" value="ECO:0007669"/>
    <property type="project" value="UniProtKB-SubCell"/>
</dbReference>
<dbReference type="RefSeq" id="XP_003742753.1">
    <property type="nucleotide sequence ID" value="XM_003742705.2"/>
</dbReference>
<keyword evidence="15" id="KW-0968">Cytoplasmic vesicle</keyword>
<evidence type="ECO:0000256" key="9">
    <source>
        <dbReference type="ARBA" id="ARBA00022692"/>
    </source>
</evidence>
<dbReference type="InterPro" id="IPR008590">
    <property type="entry name" value="TMEM_230/134"/>
</dbReference>
<accession>A0AAJ6QSV3</accession>
<sequence length="127" mass="14284">MGRKDAKEFFDIIKTSAASKAFSPEKTYRRLRNDDFVPEQFDMPKHTKVPYKSIFSAVLLFIGGSILLSVAISINLSLLPAAFHESMWGLYTLGGLLFIPGCFYTYIAYQAYYGVPGFSYSDIPNVE</sequence>
<evidence type="ECO:0000256" key="7">
    <source>
        <dbReference type="ARBA" id="ARBA00004603"/>
    </source>
</evidence>
<keyword evidence="12" id="KW-0770">Synapse</keyword>
<dbReference type="InterPro" id="IPR044234">
    <property type="entry name" value="TMEM230"/>
</dbReference>
<keyword evidence="10" id="KW-0967">Endosome</keyword>
<dbReference type="PANTHER" id="PTHR15664:SF6">
    <property type="entry name" value="TRANSMEMBRANE PROTEIN 230"/>
    <property type="match status" value="1"/>
</dbReference>
<dbReference type="PANTHER" id="PTHR15664">
    <property type="entry name" value="C20ORF30 PROTEIN"/>
    <property type="match status" value="1"/>
</dbReference>
<dbReference type="GO" id="GO:0055037">
    <property type="term" value="C:recycling endosome"/>
    <property type="evidence" value="ECO:0007669"/>
    <property type="project" value="UniProtKB-SubCell"/>
</dbReference>
<comment type="subcellular location">
    <subcellularLocation>
        <location evidence="5">Cytoplasmic vesicle</location>
        <location evidence="5">Autophagosome</location>
    </subcellularLocation>
    <subcellularLocation>
        <location evidence="3">Cytoplasmic vesicle</location>
        <location evidence="3">Secretory vesicle</location>
        <location evidence="3">Synaptic vesicle</location>
    </subcellularLocation>
    <subcellularLocation>
        <location evidence="4">Early endosome</location>
    </subcellularLocation>
    <subcellularLocation>
        <location evidence="6">Golgi apparatus</location>
        <location evidence="6">trans-Golgi network</location>
    </subcellularLocation>
    <subcellularLocation>
        <location evidence="7">Late endosome</location>
    </subcellularLocation>
    <subcellularLocation>
        <location evidence="1">Membrane</location>
        <topology evidence="1">Multi-pass membrane protein</topology>
    </subcellularLocation>
    <subcellularLocation>
        <location evidence="2">Recycling endosome</location>
    </subcellularLocation>
</comment>
<evidence type="ECO:0000256" key="15">
    <source>
        <dbReference type="ARBA" id="ARBA00023329"/>
    </source>
</evidence>